<accession>A0A9P6EHX2</accession>
<dbReference type="Proteomes" id="UP000807306">
    <property type="component" value="Unassembled WGS sequence"/>
</dbReference>
<comment type="caution">
    <text evidence="2">The sequence shown here is derived from an EMBL/GenBank/DDBJ whole genome shotgun (WGS) entry which is preliminary data.</text>
</comment>
<keyword evidence="1" id="KW-1133">Transmembrane helix</keyword>
<evidence type="ECO:0000313" key="3">
    <source>
        <dbReference type="Proteomes" id="UP000807306"/>
    </source>
</evidence>
<feature type="transmembrane region" description="Helical" evidence="1">
    <location>
        <begin position="38"/>
        <end position="65"/>
    </location>
</feature>
<keyword evidence="1" id="KW-0812">Transmembrane</keyword>
<keyword evidence="3" id="KW-1185">Reference proteome</keyword>
<reference evidence="2" key="1">
    <citation type="submission" date="2020-11" db="EMBL/GenBank/DDBJ databases">
        <authorList>
            <consortium name="DOE Joint Genome Institute"/>
            <person name="Ahrendt S."/>
            <person name="Riley R."/>
            <person name="Andreopoulos W."/>
            <person name="Labutti K."/>
            <person name="Pangilinan J."/>
            <person name="Ruiz-Duenas F.J."/>
            <person name="Barrasa J.M."/>
            <person name="Sanchez-Garcia M."/>
            <person name="Camarero S."/>
            <person name="Miyauchi S."/>
            <person name="Serrano A."/>
            <person name="Linde D."/>
            <person name="Babiker R."/>
            <person name="Drula E."/>
            <person name="Ayuso-Fernandez I."/>
            <person name="Pacheco R."/>
            <person name="Padilla G."/>
            <person name="Ferreira P."/>
            <person name="Barriuso J."/>
            <person name="Kellner H."/>
            <person name="Castanera R."/>
            <person name="Alfaro M."/>
            <person name="Ramirez L."/>
            <person name="Pisabarro A.G."/>
            <person name="Kuo A."/>
            <person name="Tritt A."/>
            <person name="Lipzen A."/>
            <person name="He G."/>
            <person name="Yan M."/>
            <person name="Ng V."/>
            <person name="Cullen D."/>
            <person name="Martin F."/>
            <person name="Rosso M.-N."/>
            <person name="Henrissat B."/>
            <person name="Hibbett D."/>
            <person name="Martinez A.T."/>
            <person name="Grigoriev I.V."/>
        </authorList>
    </citation>
    <scope>NUCLEOTIDE SEQUENCE</scope>
    <source>
        <strain evidence="2">CBS 506.95</strain>
    </source>
</reference>
<dbReference type="EMBL" id="MU157847">
    <property type="protein sequence ID" value="KAF9529225.1"/>
    <property type="molecule type" value="Genomic_DNA"/>
</dbReference>
<organism evidence="2 3">
    <name type="scientific">Crepidotus variabilis</name>
    <dbReference type="NCBI Taxonomy" id="179855"/>
    <lineage>
        <taxon>Eukaryota</taxon>
        <taxon>Fungi</taxon>
        <taxon>Dikarya</taxon>
        <taxon>Basidiomycota</taxon>
        <taxon>Agaricomycotina</taxon>
        <taxon>Agaricomycetes</taxon>
        <taxon>Agaricomycetidae</taxon>
        <taxon>Agaricales</taxon>
        <taxon>Agaricineae</taxon>
        <taxon>Crepidotaceae</taxon>
        <taxon>Crepidotus</taxon>
    </lineage>
</organism>
<gene>
    <name evidence="2" type="ORF">CPB83DRAFT_852890</name>
</gene>
<dbReference type="AlphaFoldDB" id="A0A9P6EHX2"/>
<protein>
    <submittedName>
        <fullName evidence="2">Uncharacterized protein</fullName>
    </submittedName>
</protein>
<name>A0A9P6EHX2_9AGAR</name>
<keyword evidence="1" id="KW-0472">Membrane</keyword>
<evidence type="ECO:0000256" key="1">
    <source>
        <dbReference type="SAM" id="Phobius"/>
    </source>
</evidence>
<sequence>MHSLALVLPCLFYFSRNLLSRSSKKATLRRTHSCSSDIALACLIAVIIGTVVIFTLAASLLIGAWSMNYTTKTAKLYLQLVSDVLTL</sequence>
<proteinExistence type="predicted"/>
<evidence type="ECO:0000313" key="2">
    <source>
        <dbReference type="EMBL" id="KAF9529225.1"/>
    </source>
</evidence>